<dbReference type="AlphaFoldDB" id="A0A1F5H0Q7"/>
<dbReference type="EMBL" id="MFBJ01000001">
    <property type="protein sequence ID" value="OGD97624.1"/>
    <property type="molecule type" value="Genomic_DNA"/>
</dbReference>
<proteinExistence type="predicted"/>
<accession>A0A1F5H0Q7</accession>
<organism evidence="2 3">
    <name type="scientific">Candidatus Curtissbacteria bacterium RIFCSPHIGHO2_12_FULL_38_9b</name>
    <dbReference type="NCBI Taxonomy" id="1797720"/>
    <lineage>
        <taxon>Bacteria</taxon>
        <taxon>Candidatus Curtissiibacteriota</taxon>
    </lineage>
</organism>
<sequence length="89" mass="10417">MPSPEQPNLHHTPENIAKSEAGSAIRPDQEHISLVDKLSILLRRFLPAHKTQMQKDVEEALKAAEKEEKAWQDAYKNPQDRFPYWKRKE</sequence>
<feature type="region of interest" description="Disordered" evidence="1">
    <location>
        <begin position="1"/>
        <end position="28"/>
    </location>
</feature>
<protein>
    <submittedName>
        <fullName evidence="2">Uncharacterized protein</fullName>
    </submittedName>
</protein>
<comment type="caution">
    <text evidence="2">The sequence shown here is derived from an EMBL/GenBank/DDBJ whole genome shotgun (WGS) entry which is preliminary data.</text>
</comment>
<reference evidence="2 3" key="1">
    <citation type="journal article" date="2016" name="Nat. Commun.">
        <title>Thousands of microbial genomes shed light on interconnected biogeochemical processes in an aquifer system.</title>
        <authorList>
            <person name="Anantharaman K."/>
            <person name="Brown C.T."/>
            <person name="Hug L.A."/>
            <person name="Sharon I."/>
            <person name="Castelle C.J."/>
            <person name="Probst A.J."/>
            <person name="Thomas B.C."/>
            <person name="Singh A."/>
            <person name="Wilkins M.J."/>
            <person name="Karaoz U."/>
            <person name="Brodie E.L."/>
            <person name="Williams K.H."/>
            <person name="Hubbard S.S."/>
            <person name="Banfield J.F."/>
        </authorList>
    </citation>
    <scope>NUCLEOTIDE SEQUENCE [LARGE SCALE GENOMIC DNA]</scope>
</reference>
<name>A0A1F5H0Q7_9BACT</name>
<evidence type="ECO:0000313" key="2">
    <source>
        <dbReference type="EMBL" id="OGD97624.1"/>
    </source>
</evidence>
<dbReference type="Proteomes" id="UP000176666">
    <property type="component" value="Unassembled WGS sequence"/>
</dbReference>
<evidence type="ECO:0000313" key="3">
    <source>
        <dbReference type="Proteomes" id="UP000176666"/>
    </source>
</evidence>
<gene>
    <name evidence="2" type="ORF">A3F02_01470</name>
</gene>
<evidence type="ECO:0000256" key="1">
    <source>
        <dbReference type="SAM" id="MobiDB-lite"/>
    </source>
</evidence>